<reference evidence="1 2" key="1">
    <citation type="journal article" date="2019" name="Commun. Biol.">
        <title>The bagworm genome reveals a unique fibroin gene that provides high tensile strength.</title>
        <authorList>
            <person name="Kono N."/>
            <person name="Nakamura H."/>
            <person name="Ohtoshi R."/>
            <person name="Tomita M."/>
            <person name="Numata K."/>
            <person name="Arakawa K."/>
        </authorList>
    </citation>
    <scope>NUCLEOTIDE SEQUENCE [LARGE SCALE GENOMIC DNA]</scope>
</reference>
<evidence type="ECO:0000313" key="1">
    <source>
        <dbReference type="EMBL" id="GBP82162.1"/>
    </source>
</evidence>
<organism evidence="1 2">
    <name type="scientific">Eumeta variegata</name>
    <name type="common">Bagworm moth</name>
    <name type="synonym">Eumeta japonica</name>
    <dbReference type="NCBI Taxonomy" id="151549"/>
    <lineage>
        <taxon>Eukaryota</taxon>
        <taxon>Metazoa</taxon>
        <taxon>Ecdysozoa</taxon>
        <taxon>Arthropoda</taxon>
        <taxon>Hexapoda</taxon>
        <taxon>Insecta</taxon>
        <taxon>Pterygota</taxon>
        <taxon>Neoptera</taxon>
        <taxon>Endopterygota</taxon>
        <taxon>Lepidoptera</taxon>
        <taxon>Glossata</taxon>
        <taxon>Ditrysia</taxon>
        <taxon>Tineoidea</taxon>
        <taxon>Psychidae</taxon>
        <taxon>Oiketicinae</taxon>
        <taxon>Eumeta</taxon>
    </lineage>
</organism>
<dbReference type="AlphaFoldDB" id="A0A4C1Z4D7"/>
<proteinExistence type="predicted"/>
<dbReference type="EMBL" id="BGZK01001551">
    <property type="protein sequence ID" value="GBP82162.1"/>
    <property type="molecule type" value="Genomic_DNA"/>
</dbReference>
<evidence type="ECO:0000313" key="2">
    <source>
        <dbReference type="Proteomes" id="UP000299102"/>
    </source>
</evidence>
<name>A0A4C1Z4D7_EUMVA</name>
<comment type="caution">
    <text evidence="1">The sequence shown here is derived from an EMBL/GenBank/DDBJ whole genome shotgun (WGS) entry which is preliminary data.</text>
</comment>
<keyword evidence="2" id="KW-1185">Reference proteome</keyword>
<dbReference type="Proteomes" id="UP000299102">
    <property type="component" value="Unassembled WGS sequence"/>
</dbReference>
<gene>
    <name evidence="1" type="ORF">EVAR_60452_1</name>
</gene>
<accession>A0A4C1Z4D7</accession>
<sequence>MRRIVIESRIAIVIENETSNGHGKWLADLFHSRAAPRTIELISRCYRLREPESLSEELLFFYPIIGHGVFAALWPTRGVIALCLNYSRNATCNVTNTSRS</sequence>
<protein>
    <submittedName>
        <fullName evidence="1">Uncharacterized protein</fullName>
    </submittedName>
</protein>